<gene>
    <name evidence="1" type="ORF">QM524_24135</name>
</gene>
<dbReference type="RefSeq" id="WP_283346602.1">
    <property type="nucleotide sequence ID" value="NZ_JASHIF010000027.1"/>
</dbReference>
<comment type="caution">
    <text evidence="1">The sequence shown here is derived from an EMBL/GenBank/DDBJ whole genome shotgun (WGS) entry which is preliminary data.</text>
</comment>
<reference evidence="1 2" key="1">
    <citation type="submission" date="2023-05" db="EMBL/GenBank/DDBJ databases">
        <title>Novel species of genus Flectobacillus isolated from stream in China.</title>
        <authorList>
            <person name="Lu H."/>
        </authorList>
    </citation>
    <scope>NUCLEOTIDE SEQUENCE [LARGE SCALE GENOMIC DNA]</scope>
    <source>
        <strain evidence="1 2">KCTC 42575</strain>
    </source>
</reference>
<dbReference type="EMBL" id="JASHIF010000027">
    <property type="protein sequence ID" value="MDI9862334.1"/>
    <property type="molecule type" value="Genomic_DNA"/>
</dbReference>
<sequence>MLKIPHCGNTSTITGTHKMTPSYTFIPSTDFINNLAFDYVETYSFQRGSEYELQEKIFVEEYDKLKSRKSKQNDLTIEEEKRLSFLDKLCGSTQYLLDNSNQFHYSAKKTNTFSSTNSNVELLKDILRTEINDVPAWMCAPIYRDGFVFYDNQDKIVSVLNVCLSCQYMETTKFNHINGDYITYDLLKRFFIDIGHDVEDPEHYVLDDINKLKSKNKK</sequence>
<keyword evidence="2" id="KW-1185">Reference proteome</keyword>
<evidence type="ECO:0000313" key="2">
    <source>
        <dbReference type="Proteomes" id="UP001236507"/>
    </source>
</evidence>
<dbReference type="Proteomes" id="UP001236507">
    <property type="component" value="Unassembled WGS sequence"/>
</dbReference>
<protein>
    <submittedName>
        <fullName evidence="1">Uncharacterized protein</fullName>
    </submittedName>
</protein>
<evidence type="ECO:0000313" key="1">
    <source>
        <dbReference type="EMBL" id="MDI9862334.1"/>
    </source>
</evidence>
<organism evidence="1 2">
    <name type="scientific">Flectobacillus roseus</name>
    <dbReference type="NCBI Taxonomy" id="502259"/>
    <lineage>
        <taxon>Bacteria</taxon>
        <taxon>Pseudomonadati</taxon>
        <taxon>Bacteroidota</taxon>
        <taxon>Cytophagia</taxon>
        <taxon>Cytophagales</taxon>
        <taxon>Flectobacillaceae</taxon>
        <taxon>Flectobacillus</taxon>
    </lineage>
</organism>
<proteinExistence type="predicted"/>
<accession>A0ABT6YFH3</accession>
<name>A0ABT6YFH3_9BACT</name>